<evidence type="ECO:0000256" key="2">
    <source>
        <dbReference type="SAM" id="SignalP"/>
    </source>
</evidence>
<dbReference type="PANTHER" id="PTHR33512">
    <property type="entry name" value="PROTEIN, PUTATIVE (DUF1191)-RELATED"/>
    <property type="match status" value="1"/>
</dbReference>
<feature type="chain" id="PRO_5007119021" description="Legume lectin domain-containing protein" evidence="2">
    <location>
        <begin position="22"/>
        <end position="293"/>
    </location>
</feature>
<organism evidence="3 4">
    <name type="scientific">Cynara cardunculus var. scolymus</name>
    <name type="common">Globe artichoke</name>
    <name type="synonym">Cynara scolymus</name>
    <dbReference type="NCBI Taxonomy" id="59895"/>
    <lineage>
        <taxon>Eukaryota</taxon>
        <taxon>Viridiplantae</taxon>
        <taxon>Streptophyta</taxon>
        <taxon>Embryophyta</taxon>
        <taxon>Tracheophyta</taxon>
        <taxon>Spermatophyta</taxon>
        <taxon>Magnoliopsida</taxon>
        <taxon>eudicotyledons</taxon>
        <taxon>Gunneridae</taxon>
        <taxon>Pentapetalae</taxon>
        <taxon>asterids</taxon>
        <taxon>campanulids</taxon>
        <taxon>Asterales</taxon>
        <taxon>Asteraceae</taxon>
        <taxon>Carduoideae</taxon>
        <taxon>Cardueae</taxon>
        <taxon>Carduinae</taxon>
        <taxon>Cynara</taxon>
    </lineage>
</organism>
<dbReference type="PANTHER" id="PTHR33512:SF4">
    <property type="entry name" value="PROTEIN, PUTATIVE (DUF1191)-RELATED"/>
    <property type="match status" value="1"/>
</dbReference>
<reference evidence="3 4" key="1">
    <citation type="journal article" date="2016" name="Sci. Rep.">
        <title>The genome sequence of the outbreeding globe artichoke constructed de novo incorporating a phase-aware low-pass sequencing strategy of F1 progeny.</title>
        <authorList>
            <person name="Scaglione D."/>
            <person name="Reyes-Chin-Wo S."/>
            <person name="Acquadro A."/>
            <person name="Froenicke L."/>
            <person name="Portis E."/>
            <person name="Beitel C."/>
            <person name="Tirone M."/>
            <person name="Mauro R."/>
            <person name="Lo Monaco A."/>
            <person name="Mauromicale G."/>
            <person name="Faccioli P."/>
            <person name="Cattivelli L."/>
            <person name="Rieseberg L."/>
            <person name="Michelmore R."/>
            <person name="Lanteri S."/>
        </authorList>
    </citation>
    <scope>NUCLEOTIDE SEQUENCE [LARGE SCALE GENOMIC DNA]</scope>
    <source>
        <strain evidence="3">2C</strain>
    </source>
</reference>
<protein>
    <recommendedName>
        <fullName evidence="5">Legume lectin domain-containing protein</fullName>
    </recommendedName>
</protein>
<dbReference type="OrthoDB" id="768690at2759"/>
<name>A0A103XR27_CYNCS</name>
<keyword evidence="4" id="KW-1185">Reference proteome</keyword>
<dbReference type="Proteomes" id="UP000243975">
    <property type="component" value="Unassembled WGS sequence"/>
</dbReference>
<keyword evidence="2" id="KW-0732">Signal</keyword>
<accession>A0A103XR27</accession>
<keyword evidence="1" id="KW-0472">Membrane</keyword>
<evidence type="ECO:0000313" key="4">
    <source>
        <dbReference type="Proteomes" id="UP000243975"/>
    </source>
</evidence>
<sequence length="293" mass="32724">MEDIMILLFLLCSSFCSFAQSFDSKHIATAAEPLDFILQDHALKSLLFHRQRNETGTLYEIKLPASLSGMDVSYVRLRSKTLWRKGANFSSFQIPSRTLPMPYVKRVVIMYQDLGNLSYQLYNHTVPGYSLVSSVVGFRVYDASNPTTGNVRKLDFNTSEAPISVRFPNLKFPRGAKCASFGVSNGKVSVGEISVGNVCHTRSYGRFSVVIPKRKKAVGVWVWWGVGSVTVLLVSFIGMVLVKIIKVKRLDEMEMQMEEGSVDLETVWIGYSKMPCATVTRTHPNLENAGLST</sequence>
<dbReference type="InterPro" id="IPR010605">
    <property type="entry name" value="DUF1191"/>
</dbReference>
<feature type="transmembrane region" description="Helical" evidence="1">
    <location>
        <begin position="221"/>
        <end position="245"/>
    </location>
</feature>
<dbReference type="Pfam" id="PF06697">
    <property type="entry name" value="DUF1191"/>
    <property type="match status" value="1"/>
</dbReference>
<dbReference type="Gramene" id="KVH95333">
    <property type="protein sequence ID" value="KVH95333"/>
    <property type="gene ID" value="Ccrd_002576"/>
</dbReference>
<keyword evidence="1" id="KW-0812">Transmembrane</keyword>
<feature type="signal peptide" evidence="2">
    <location>
        <begin position="1"/>
        <end position="21"/>
    </location>
</feature>
<dbReference type="EMBL" id="LEKV01004392">
    <property type="protein sequence ID" value="KVH95333.1"/>
    <property type="molecule type" value="Genomic_DNA"/>
</dbReference>
<dbReference type="STRING" id="59895.A0A103XR27"/>
<evidence type="ECO:0008006" key="5">
    <source>
        <dbReference type="Google" id="ProtNLM"/>
    </source>
</evidence>
<proteinExistence type="predicted"/>
<dbReference type="AlphaFoldDB" id="A0A103XR27"/>
<evidence type="ECO:0000256" key="1">
    <source>
        <dbReference type="SAM" id="Phobius"/>
    </source>
</evidence>
<dbReference type="OMA" id="HISRMVL"/>
<evidence type="ECO:0000313" key="3">
    <source>
        <dbReference type="EMBL" id="KVH95333.1"/>
    </source>
</evidence>
<comment type="caution">
    <text evidence="3">The sequence shown here is derived from an EMBL/GenBank/DDBJ whole genome shotgun (WGS) entry which is preliminary data.</text>
</comment>
<dbReference type="GO" id="GO:0016020">
    <property type="term" value="C:membrane"/>
    <property type="evidence" value="ECO:0007669"/>
    <property type="project" value="TreeGrafter"/>
</dbReference>
<gene>
    <name evidence="3" type="ORF">Ccrd_002576</name>
</gene>
<keyword evidence="1" id="KW-1133">Transmembrane helix</keyword>